<keyword evidence="6" id="KW-1185">Reference proteome</keyword>
<dbReference type="OrthoDB" id="244550at2"/>
<dbReference type="SUPFAM" id="SSF52540">
    <property type="entry name" value="P-loop containing nucleoside triphosphate hydrolases"/>
    <property type="match status" value="1"/>
</dbReference>
<dbReference type="FunFam" id="3.40.50.300:FF:000398">
    <property type="entry name" value="Type IV pilus assembly ATPase PilB"/>
    <property type="match status" value="1"/>
</dbReference>
<dbReference type="SUPFAM" id="SSF160246">
    <property type="entry name" value="EspE N-terminal domain-like"/>
    <property type="match status" value="1"/>
</dbReference>
<dbReference type="InterPro" id="IPR037257">
    <property type="entry name" value="T2SS_E_N_sf"/>
</dbReference>
<evidence type="ECO:0000256" key="2">
    <source>
        <dbReference type="ARBA" id="ARBA00022741"/>
    </source>
</evidence>
<dbReference type="Gene3D" id="3.30.450.90">
    <property type="match status" value="1"/>
</dbReference>
<protein>
    <submittedName>
        <fullName evidence="5">Type II/IV secretion system protein</fullName>
    </submittedName>
</protein>
<evidence type="ECO:0000259" key="4">
    <source>
        <dbReference type="SMART" id="SM00382"/>
    </source>
</evidence>
<evidence type="ECO:0000256" key="3">
    <source>
        <dbReference type="ARBA" id="ARBA00022840"/>
    </source>
</evidence>
<dbReference type="GO" id="GO:0016887">
    <property type="term" value="F:ATP hydrolysis activity"/>
    <property type="evidence" value="ECO:0007669"/>
    <property type="project" value="TreeGrafter"/>
</dbReference>
<dbReference type="EMBL" id="CP036290">
    <property type="protein sequence ID" value="QDU85394.1"/>
    <property type="molecule type" value="Genomic_DNA"/>
</dbReference>
<gene>
    <name evidence="5" type="ORF">Pla163_25230</name>
</gene>
<dbReference type="Gene3D" id="3.30.300.160">
    <property type="entry name" value="Type II secretion system, protein E, N-terminal domain"/>
    <property type="match status" value="1"/>
</dbReference>
<dbReference type="RefSeq" id="WP_145188650.1">
    <property type="nucleotide sequence ID" value="NZ_CP036290.1"/>
</dbReference>
<proteinExistence type="inferred from homology"/>
<evidence type="ECO:0000313" key="5">
    <source>
        <dbReference type="EMBL" id="QDU85394.1"/>
    </source>
</evidence>
<evidence type="ECO:0000256" key="1">
    <source>
        <dbReference type="ARBA" id="ARBA00006611"/>
    </source>
</evidence>
<dbReference type="Gene3D" id="3.40.50.300">
    <property type="entry name" value="P-loop containing nucleotide triphosphate hydrolases"/>
    <property type="match status" value="1"/>
</dbReference>
<dbReference type="AlphaFoldDB" id="A0A518D1P4"/>
<organism evidence="5 6">
    <name type="scientific">Rohdeia mirabilis</name>
    <dbReference type="NCBI Taxonomy" id="2528008"/>
    <lineage>
        <taxon>Bacteria</taxon>
        <taxon>Pseudomonadati</taxon>
        <taxon>Planctomycetota</taxon>
        <taxon>Planctomycetia</taxon>
        <taxon>Planctomycetia incertae sedis</taxon>
        <taxon>Rohdeia</taxon>
    </lineage>
</organism>
<keyword evidence="2" id="KW-0547">Nucleotide-binding</keyword>
<accession>A0A518D1P4</accession>
<dbReference type="SMART" id="SM00382">
    <property type="entry name" value="AAA"/>
    <property type="match status" value="1"/>
</dbReference>
<dbReference type="InterPro" id="IPR027417">
    <property type="entry name" value="P-loop_NTPase"/>
</dbReference>
<dbReference type="PANTHER" id="PTHR30258">
    <property type="entry name" value="TYPE II SECRETION SYSTEM PROTEIN GSPE-RELATED"/>
    <property type="match status" value="1"/>
</dbReference>
<reference evidence="5 6" key="1">
    <citation type="submission" date="2019-02" db="EMBL/GenBank/DDBJ databases">
        <title>Deep-cultivation of Planctomycetes and their phenomic and genomic characterization uncovers novel biology.</title>
        <authorList>
            <person name="Wiegand S."/>
            <person name="Jogler M."/>
            <person name="Boedeker C."/>
            <person name="Pinto D."/>
            <person name="Vollmers J."/>
            <person name="Rivas-Marin E."/>
            <person name="Kohn T."/>
            <person name="Peeters S.H."/>
            <person name="Heuer A."/>
            <person name="Rast P."/>
            <person name="Oberbeckmann S."/>
            <person name="Bunk B."/>
            <person name="Jeske O."/>
            <person name="Meyerdierks A."/>
            <person name="Storesund J.E."/>
            <person name="Kallscheuer N."/>
            <person name="Luecker S."/>
            <person name="Lage O.M."/>
            <person name="Pohl T."/>
            <person name="Merkel B.J."/>
            <person name="Hornburger P."/>
            <person name="Mueller R.-W."/>
            <person name="Bruemmer F."/>
            <person name="Labrenz M."/>
            <person name="Spormann A.M."/>
            <person name="Op den Camp H."/>
            <person name="Overmann J."/>
            <person name="Amann R."/>
            <person name="Jetten M.S.M."/>
            <person name="Mascher T."/>
            <person name="Medema M.H."/>
            <person name="Devos D.P."/>
            <person name="Kaster A.-K."/>
            <person name="Ovreas L."/>
            <person name="Rohde M."/>
            <person name="Galperin M.Y."/>
            <person name="Jogler C."/>
        </authorList>
    </citation>
    <scope>NUCLEOTIDE SEQUENCE [LARGE SCALE GENOMIC DNA]</scope>
    <source>
        <strain evidence="5 6">Pla163</strain>
    </source>
</reference>
<dbReference type="GO" id="GO:0005886">
    <property type="term" value="C:plasma membrane"/>
    <property type="evidence" value="ECO:0007669"/>
    <property type="project" value="TreeGrafter"/>
</dbReference>
<keyword evidence="3" id="KW-0067">ATP-binding</keyword>
<name>A0A518D1P4_9BACT</name>
<evidence type="ECO:0000313" key="6">
    <source>
        <dbReference type="Proteomes" id="UP000319342"/>
    </source>
</evidence>
<feature type="domain" description="AAA+ ATPase" evidence="4">
    <location>
        <begin position="301"/>
        <end position="422"/>
    </location>
</feature>
<dbReference type="Proteomes" id="UP000319342">
    <property type="component" value="Chromosome"/>
</dbReference>
<dbReference type="CDD" id="cd01129">
    <property type="entry name" value="PulE-GspE-like"/>
    <property type="match status" value="1"/>
</dbReference>
<dbReference type="InterPro" id="IPR001482">
    <property type="entry name" value="T2SS/T4SS_dom"/>
</dbReference>
<dbReference type="InterPro" id="IPR007831">
    <property type="entry name" value="T2SS_GspE_N"/>
</dbReference>
<dbReference type="Pfam" id="PF05157">
    <property type="entry name" value="MshEN"/>
    <property type="match status" value="1"/>
</dbReference>
<comment type="similarity">
    <text evidence="1">Belongs to the GSP E family.</text>
</comment>
<dbReference type="FunFam" id="3.30.450.90:FF:000001">
    <property type="entry name" value="Type II secretion system ATPase GspE"/>
    <property type="match status" value="1"/>
</dbReference>
<dbReference type="PANTHER" id="PTHR30258:SF2">
    <property type="entry name" value="COMG OPERON PROTEIN 1"/>
    <property type="match status" value="1"/>
</dbReference>
<sequence>MANELGEMLIAAGVVDADKVRAALVWARERRKTLAEGLIELGHADEASVYRGLAKIEGLPFVDLSKGNVSEQVLQMVPADLAVEQRIVPVIEKGGALVVAVDDPSKRIVADQLQFQLGRDVRCALTTPKALSSALAKYYGDSDAAVGATADALEASLVAGADGDDAPVIRLVGRMFADALKLRASDIHLEPEQAGLRVRYRIDGVLREIAMHPQHLAAPLVSRLKVMGSMDIAEKRKPQDGRIEVKLGTTQLDVRCSILPSNHGETIVMRLLDRNANLLSLADLGFDGEDQKWFDRLISRPNGIVLVTGPTGSGKTTSLYAALRALNRPDVKIITAEDPVEYHISGINQVQVNKKVGLTFARILRAMLRAAPNVILVGEIRDLETAEVAVQAALTGHLVFSTLHTNDAASAITRLIDMGIQPFLASAAVQGVMAQRLVRRLCPECRKPYEAEPEELRALGLEPSAHVGTTFYRPGGCTTCEGVGYKGRVGLFELLELDPALREIIFEGNSLDLLRRTAENSGRLRSLLTDGARKVMAGTTSVSEVLRVTRAAGALEVVEAD</sequence>
<dbReference type="InterPro" id="IPR003593">
    <property type="entry name" value="AAA+_ATPase"/>
</dbReference>
<dbReference type="Pfam" id="PF00437">
    <property type="entry name" value="T2SSE"/>
    <property type="match status" value="1"/>
</dbReference>
<dbReference type="GO" id="GO:0005524">
    <property type="term" value="F:ATP binding"/>
    <property type="evidence" value="ECO:0007669"/>
    <property type="project" value="UniProtKB-KW"/>
</dbReference>